<dbReference type="GO" id="GO:0030313">
    <property type="term" value="C:cell envelope"/>
    <property type="evidence" value="ECO:0007669"/>
    <property type="project" value="UniProtKB-SubCell"/>
</dbReference>
<dbReference type="GO" id="GO:0016829">
    <property type="term" value="F:lyase activity"/>
    <property type="evidence" value="ECO:0007669"/>
    <property type="project" value="InterPro"/>
</dbReference>
<gene>
    <name evidence="4" type="ORF">FXV77_07105</name>
</gene>
<dbReference type="Proteomes" id="UP000322362">
    <property type="component" value="Unassembled WGS sequence"/>
</dbReference>
<organism evidence="4 5">
    <name type="scientific">Sphingobacterium phlebotomi</name>
    <dbReference type="NCBI Taxonomy" id="2605433"/>
    <lineage>
        <taxon>Bacteria</taxon>
        <taxon>Pseudomonadati</taxon>
        <taxon>Bacteroidota</taxon>
        <taxon>Sphingobacteriia</taxon>
        <taxon>Sphingobacteriales</taxon>
        <taxon>Sphingobacteriaceae</taxon>
        <taxon>Sphingobacterium</taxon>
    </lineage>
</organism>
<feature type="chain" id="PRO_5022891736" evidence="2">
    <location>
        <begin position="27"/>
        <end position="605"/>
    </location>
</feature>
<dbReference type="InterPro" id="IPR012480">
    <property type="entry name" value="Hepar_II_III_C"/>
</dbReference>
<protein>
    <submittedName>
        <fullName evidence="4">Heparinase</fullName>
    </submittedName>
</protein>
<dbReference type="Pfam" id="PF07940">
    <property type="entry name" value="Hepar_II_III_C"/>
    <property type="match status" value="1"/>
</dbReference>
<dbReference type="SUPFAM" id="SSF48230">
    <property type="entry name" value="Chondroitin AC/alginate lyase"/>
    <property type="match status" value="1"/>
</dbReference>
<evidence type="ECO:0000313" key="5">
    <source>
        <dbReference type="Proteomes" id="UP000322362"/>
    </source>
</evidence>
<sequence length="605" mass="68806">MVRYIIKYFSFFTFIALAITYSTVCAQVNDSMPAIASHPRLLFLEGEERALASAVKMDRYKQRVHHEILAECEEILHTVPVERIKVGMRMLPTSREAMLRIFYLSYSWRMTDDSRYLERAKDELEAISSFSDWNPSHFLDVAEMTIAAAIGYDWLYEELSPEERVRIKDAILKKGLEPSFDSHYNWWLKATHNWNQVCNAGMLLGALAIYEEDVALAEKIIERSKESIQLPMKDYEPDGAYPEGYMYWGYGTTFNVLFINTLERAFGKAYDLSSTPGFLGTASFMQNMTGVTGDSFNFSDSDLGGVLQPAMFWFAQKTNNPSLLWVEREHMIKLSANVREDNRLLPLTLIWSKDSDLQSIDPPKNKMWVGKGKTPVALMRSSWTDSSAIYVGFKGGSPSTNHGHMDAGSFVMESDGVRWAIDFGREDYRLLESQNINIWKLDQDSERWGVFKYSNLAHNTLTVNEQLQNVKGNAPLIDFSETHDSTTATMDLSSIYPNLTTLKRKITITDAENVIISDVYDGGTEENTIRWSMLTDATVKLTDSRKAELTKEGKKLTLQVDAPHDIILKTWATGLDYMANETVIVGFEIKVDPHQTGEIIVRLVP</sequence>
<dbReference type="EMBL" id="VTAV01000003">
    <property type="protein sequence ID" value="TYR36939.1"/>
    <property type="molecule type" value="Genomic_DNA"/>
</dbReference>
<dbReference type="RefSeq" id="WP_148918526.1">
    <property type="nucleotide sequence ID" value="NZ_VTAV01000003.1"/>
</dbReference>
<proteinExistence type="predicted"/>
<evidence type="ECO:0000259" key="3">
    <source>
        <dbReference type="Pfam" id="PF07940"/>
    </source>
</evidence>
<feature type="signal peptide" evidence="2">
    <location>
        <begin position="1"/>
        <end position="26"/>
    </location>
</feature>
<dbReference type="InterPro" id="IPR008929">
    <property type="entry name" value="Chondroitin_lyas"/>
</dbReference>
<evidence type="ECO:0000256" key="1">
    <source>
        <dbReference type="ARBA" id="ARBA00004196"/>
    </source>
</evidence>
<reference evidence="4 5" key="1">
    <citation type="submission" date="2019-08" db="EMBL/GenBank/DDBJ databases">
        <title>Phlebobacter frassis gen. nov. sp. nov., a new member of family Sphingobacteriaceae isolated from sand fly rearing media.</title>
        <authorList>
            <person name="Kakumanu M.L."/>
            <person name="Marayati B.F."/>
            <person name="Wada-Katsumata A."/>
            <person name="Wasserberg G."/>
            <person name="Schal C."/>
            <person name="Apperson C.S."/>
            <person name="Ponnusamy L."/>
        </authorList>
    </citation>
    <scope>NUCLEOTIDE SEQUENCE [LARGE SCALE GENOMIC DNA]</scope>
    <source>
        <strain evidence="4 5">SSI9</strain>
    </source>
</reference>
<evidence type="ECO:0000256" key="2">
    <source>
        <dbReference type="SAM" id="SignalP"/>
    </source>
</evidence>
<name>A0A5D4HAU2_9SPHI</name>
<dbReference type="Gene3D" id="1.50.10.100">
    <property type="entry name" value="Chondroitin AC/alginate lyase"/>
    <property type="match status" value="1"/>
</dbReference>
<keyword evidence="5" id="KW-1185">Reference proteome</keyword>
<keyword evidence="2" id="KW-0732">Signal</keyword>
<accession>A0A5D4HAU2</accession>
<dbReference type="PANTHER" id="PTHR38045:SF1">
    <property type="entry name" value="HEPARINASE II_III-LIKE PROTEIN"/>
    <property type="match status" value="1"/>
</dbReference>
<comment type="caution">
    <text evidence="4">The sequence shown here is derived from an EMBL/GenBank/DDBJ whole genome shotgun (WGS) entry which is preliminary data.</text>
</comment>
<dbReference type="PANTHER" id="PTHR38045">
    <property type="entry name" value="CHROMOSOME 1, WHOLE GENOME SHOTGUN SEQUENCE"/>
    <property type="match status" value="1"/>
</dbReference>
<feature type="domain" description="Heparinase II/III-like C-terminal" evidence="3">
    <location>
        <begin position="388"/>
        <end position="563"/>
    </location>
</feature>
<evidence type="ECO:0000313" key="4">
    <source>
        <dbReference type="EMBL" id="TYR36939.1"/>
    </source>
</evidence>
<dbReference type="AlphaFoldDB" id="A0A5D4HAU2"/>
<comment type="subcellular location">
    <subcellularLocation>
        <location evidence="1">Cell envelope</location>
    </subcellularLocation>
</comment>
<dbReference type="Gene3D" id="2.70.98.70">
    <property type="match status" value="1"/>
</dbReference>